<feature type="region of interest" description="Disordered" evidence="1">
    <location>
        <begin position="103"/>
        <end position="154"/>
    </location>
</feature>
<sequence>MSLGQTCRKTVISSSGLPQGMHDRKRRKCTSSVPLENFTETVISDSDDDTSHCQTKQRLQPAARRPPTGPKRSVPSRSSSEKDFTSFFDMDGETTLGSIETKMATKATRQASRSPTPTDDDPEALWRGIPQRRNRSLGSRVDMSSKHQKKQIQVDVTSPIVESNLSSICVSEKQTAVDEITTASDREPSLTPPPQLPHQDSNVLNTMSQMLEKISEQLQPTYLPEEPQISTTILDPVLQTLDTGVSPEGGDQVITVKVKYKPWPVRDGCPKPLAYKLLMSQSFEVMMRVTCTKWNVSDMREMIFVYQGTPLFPRGTPASVKMHGKPIIEAYIRNEYEALRRAQDSEQKPVHEDQNVGDVEMEGNPCNELILLKMQDATEITKIKAKKGATVEALIAAYQKLRNISHGTRRLMLDGEVLDSSMRLEELGLEDGDLLEVR</sequence>
<feature type="compositionally biased region" description="Polar residues" evidence="1">
    <location>
        <begin position="1"/>
        <end position="17"/>
    </location>
</feature>
<feature type="domain" description="Ubiquitin-like" evidence="2">
    <location>
        <begin position="370"/>
        <end position="438"/>
    </location>
</feature>
<feature type="compositionally biased region" description="Polar residues" evidence="1">
    <location>
        <begin position="30"/>
        <end position="44"/>
    </location>
</feature>
<dbReference type="OrthoDB" id="2158767at2759"/>
<evidence type="ECO:0000259" key="2">
    <source>
        <dbReference type="PROSITE" id="PS50053"/>
    </source>
</evidence>
<dbReference type="Gene3D" id="3.10.20.90">
    <property type="entry name" value="Phosphatidylinositol 3-kinase Catalytic Subunit, Chain A, domain 1"/>
    <property type="match status" value="2"/>
</dbReference>
<evidence type="ECO:0000256" key="1">
    <source>
        <dbReference type="SAM" id="MobiDB-lite"/>
    </source>
</evidence>
<proteinExistence type="predicted"/>
<protein>
    <recommendedName>
        <fullName evidence="2">Ubiquitin-like domain-containing protein</fullName>
    </recommendedName>
</protein>
<dbReference type="InterPro" id="IPR000626">
    <property type="entry name" value="Ubiquitin-like_dom"/>
</dbReference>
<gene>
    <name evidence="3" type="ORF">SPPG_00230</name>
</gene>
<dbReference type="OMA" id="GTHKMEI"/>
<feature type="region of interest" description="Disordered" evidence="1">
    <location>
        <begin position="182"/>
        <end position="201"/>
    </location>
</feature>
<reference evidence="3 4" key="1">
    <citation type="submission" date="2009-08" db="EMBL/GenBank/DDBJ databases">
        <title>The Genome Sequence of Spizellomyces punctatus strain DAOM BR117.</title>
        <authorList>
            <consortium name="The Broad Institute Genome Sequencing Platform"/>
            <person name="Russ C."/>
            <person name="Cuomo C."/>
            <person name="Shea T."/>
            <person name="Young S.K."/>
            <person name="Zeng Q."/>
            <person name="Koehrsen M."/>
            <person name="Haas B."/>
            <person name="Borodovsky M."/>
            <person name="Guigo R."/>
            <person name="Alvarado L."/>
            <person name="Berlin A."/>
            <person name="Bochicchio J."/>
            <person name="Borenstein D."/>
            <person name="Chapman S."/>
            <person name="Chen Z."/>
            <person name="Engels R."/>
            <person name="Freedman E."/>
            <person name="Gellesch M."/>
            <person name="Goldberg J."/>
            <person name="Griggs A."/>
            <person name="Gujja S."/>
            <person name="Heiman D."/>
            <person name="Hepburn T."/>
            <person name="Howarth C."/>
            <person name="Jen D."/>
            <person name="Larson L."/>
            <person name="Lewis B."/>
            <person name="Mehta T."/>
            <person name="Park D."/>
            <person name="Pearson M."/>
            <person name="Roberts A."/>
            <person name="Saif S."/>
            <person name="Shenoy N."/>
            <person name="Sisk P."/>
            <person name="Stolte C."/>
            <person name="Sykes S."/>
            <person name="Thomson T."/>
            <person name="Walk T."/>
            <person name="White J."/>
            <person name="Yandava C."/>
            <person name="Burger G."/>
            <person name="Gray M.W."/>
            <person name="Holland P.W.H."/>
            <person name="King N."/>
            <person name="Lang F.B.F."/>
            <person name="Roger A.J."/>
            <person name="Ruiz-Trillo I."/>
            <person name="Lander E."/>
            <person name="Nusbaum C."/>
        </authorList>
    </citation>
    <scope>NUCLEOTIDE SEQUENCE [LARGE SCALE GENOMIC DNA]</scope>
    <source>
        <strain evidence="3 4">DAOM BR117</strain>
    </source>
</reference>
<keyword evidence="4" id="KW-1185">Reference proteome</keyword>
<dbReference type="AlphaFoldDB" id="A0A0L0HTR4"/>
<dbReference type="EMBL" id="KQ257450">
    <property type="protein sequence ID" value="KND04503.1"/>
    <property type="molecule type" value="Genomic_DNA"/>
</dbReference>
<dbReference type="SUPFAM" id="SSF54236">
    <property type="entry name" value="Ubiquitin-like"/>
    <property type="match status" value="2"/>
</dbReference>
<accession>A0A0L0HTR4</accession>
<dbReference type="Proteomes" id="UP000053201">
    <property type="component" value="Unassembled WGS sequence"/>
</dbReference>
<feature type="compositionally biased region" description="Polar residues" evidence="1">
    <location>
        <begin position="107"/>
        <end position="117"/>
    </location>
</feature>
<feature type="region of interest" description="Disordered" evidence="1">
    <location>
        <begin position="1"/>
        <end position="91"/>
    </location>
</feature>
<dbReference type="InParanoid" id="A0A0L0HTR4"/>
<dbReference type="RefSeq" id="XP_016612542.1">
    <property type="nucleotide sequence ID" value="XM_016748563.1"/>
</dbReference>
<dbReference type="InterPro" id="IPR022617">
    <property type="entry name" value="Rad60/SUMO-like_dom"/>
</dbReference>
<dbReference type="InterPro" id="IPR029071">
    <property type="entry name" value="Ubiquitin-like_domsf"/>
</dbReference>
<dbReference type="STRING" id="645134.A0A0L0HTR4"/>
<dbReference type="PROSITE" id="PS50053">
    <property type="entry name" value="UBIQUITIN_2"/>
    <property type="match status" value="1"/>
</dbReference>
<evidence type="ECO:0000313" key="3">
    <source>
        <dbReference type="EMBL" id="KND04503.1"/>
    </source>
</evidence>
<evidence type="ECO:0000313" key="4">
    <source>
        <dbReference type="Proteomes" id="UP000053201"/>
    </source>
</evidence>
<dbReference type="GeneID" id="27683974"/>
<name>A0A0L0HTR4_SPIPD</name>
<dbReference type="Pfam" id="PF11976">
    <property type="entry name" value="Rad60-SLD"/>
    <property type="match status" value="1"/>
</dbReference>
<dbReference type="VEuPathDB" id="FungiDB:SPPG_00230"/>
<dbReference type="CDD" id="cd01763">
    <property type="entry name" value="Ubl_SUMO_like"/>
    <property type="match status" value="1"/>
</dbReference>
<organism evidence="3 4">
    <name type="scientific">Spizellomyces punctatus (strain DAOM BR117)</name>
    <dbReference type="NCBI Taxonomy" id="645134"/>
    <lineage>
        <taxon>Eukaryota</taxon>
        <taxon>Fungi</taxon>
        <taxon>Fungi incertae sedis</taxon>
        <taxon>Chytridiomycota</taxon>
        <taxon>Chytridiomycota incertae sedis</taxon>
        <taxon>Chytridiomycetes</taxon>
        <taxon>Spizellomycetales</taxon>
        <taxon>Spizellomycetaceae</taxon>
        <taxon>Spizellomyces</taxon>
    </lineage>
</organism>